<dbReference type="Pfam" id="PF18019">
    <property type="entry name" value="Cas3_HD"/>
    <property type="match status" value="1"/>
</dbReference>
<dbReference type="InterPro" id="IPR006483">
    <property type="entry name" value="CRISPR-assoc_Cas3_HD"/>
</dbReference>
<dbReference type="InterPro" id="IPR038257">
    <property type="entry name" value="CRISPR-assoc_Cas3_HD_sf"/>
</dbReference>
<dbReference type="InterPro" id="IPR054712">
    <property type="entry name" value="Cas3-like_dom"/>
</dbReference>
<evidence type="ECO:0000256" key="2">
    <source>
        <dbReference type="ARBA" id="ARBA00009046"/>
    </source>
</evidence>
<evidence type="ECO:0000256" key="4">
    <source>
        <dbReference type="ARBA" id="ARBA00022723"/>
    </source>
</evidence>
<keyword evidence="9" id="KW-0051">Antiviral defense</keyword>
<dbReference type="GO" id="GO:0004518">
    <property type="term" value="F:nuclease activity"/>
    <property type="evidence" value="ECO:0007669"/>
    <property type="project" value="UniProtKB-KW"/>
</dbReference>
<dbReference type="InterPro" id="IPR027417">
    <property type="entry name" value="P-loop_NTPase"/>
</dbReference>
<evidence type="ECO:0000256" key="5">
    <source>
        <dbReference type="ARBA" id="ARBA00022741"/>
    </source>
</evidence>
<feature type="domain" description="HD Cas3-type" evidence="13">
    <location>
        <begin position="23"/>
        <end position="241"/>
    </location>
</feature>
<reference evidence="14 15" key="1">
    <citation type="submission" date="2019-10" db="EMBL/GenBank/DDBJ databases">
        <title>Comparative genomics of sulfur disproportionating microorganisms.</title>
        <authorList>
            <person name="Ward L.M."/>
            <person name="Bertran E."/>
            <person name="Johnston D."/>
        </authorList>
    </citation>
    <scope>NUCLEOTIDE SEQUENCE [LARGE SCALE GENOMIC DNA]</scope>
    <source>
        <strain evidence="14 15">DSM 14055</strain>
    </source>
</reference>
<evidence type="ECO:0000256" key="7">
    <source>
        <dbReference type="ARBA" id="ARBA00022806"/>
    </source>
</evidence>
<dbReference type="SUPFAM" id="SSF52540">
    <property type="entry name" value="P-loop containing nucleoside triphosphate hydrolases"/>
    <property type="match status" value="1"/>
</dbReference>
<dbReference type="InterPro" id="IPR014001">
    <property type="entry name" value="Helicase_ATP-bd"/>
</dbReference>
<accession>A0A6N7IMY9</accession>
<dbReference type="GO" id="GO:0005524">
    <property type="term" value="F:ATP binding"/>
    <property type="evidence" value="ECO:0007669"/>
    <property type="project" value="UniProtKB-KW"/>
</dbReference>
<dbReference type="Gene3D" id="1.10.3210.30">
    <property type="match status" value="1"/>
</dbReference>
<evidence type="ECO:0000259" key="13">
    <source>
        <dbReference type="PROSITE" id="PS51643"/>
    </source>
</evidence>
<dbReference type="OrthoDB" id="9810236at2"/>
<dbReference type="NCBIfam" id="TIGR01596">
    <property type="entry name" value="cas3_HD"/>
    <property type="match status" value="1"/>
</dbReference>
<keyword evidence="3" id="KW-0540">Nuclease</keyword>
<evidence type="ECO:0000256" key="1">
    <source>
        <dbReference type="ARBA" id="ARBA00006847"/>
    </source>
</evidence>
<dbReference type="RefSeq" id="WP_152944619.1">
    <property type="nucleotide sequence ID" value="NZ_WHYR01000001.1"/>
</dbReference>
<evidence type="ECO:0000259" key="11">
    <source>
        <dbReference type="PROSITE" id="PS51192"/>
    </source>
</evidence>
<dbReference type="InterPro" id="IPR011545">
    <property type="entry name" value="DEAD/DEAH_box_helicase_dom"/>
</dbReference>
<dbReference type="Gene3D" id="3.40.50.300">
    <property type="entry name" value="P-loop containing nucleotide triphosphate hydrolases"/>
    <property type="match status" value="2"/>
</dbReference>
<dbReference type="Proteomes" id="UP000441717">
    <property type="component" value="Unassembled WGS sequence"/>
</dbReference>
<keyword evidence="15" id="KW-1185">Reference proteome</keyword>
<comment type="similarity">
    <text evidence="1">In the N-terminal section; belongs to the CRISPR-associated nuclease Cas3-HD family.</text>
</comment>
<dbReference type="EMBL" id="WHYR01000001">
    <property type="protein sequence ID" value="MQL50698.1"/>
    <property type="molecule type" value="Genomic_DNA"/>
</dbReference>
<dbReference type="GO" id="GO:0016787">
    <property type="term" value="F:hydrolase activity"/>
    <property type="evidence" value="ECO:0007669"/>
    <property type="project" value="UniProtKB-KW"/>
</dbReference>
<dbReference type="AlphaFoldDB" id="A0A6N7IMY9"/>
<keyword evidence="7" id="KW-0347">Helicase</keyword>
<comment type="similarity">
    <text evidence="2">In the central section; belongs to the CRISPR-associated helicase Cas3 family.</text>
</comment>
<keyword evidence="4" id="KW-0479">Metal-binding</keyword>
<dbReference type="GO" id="GO:0003724">
    <property type="term" value="F:RNA helicase activity"/>
    <property type="evidence" value="ECO:0007669"/>
    <property type="project" value="TreeGrafter"/>
</dbReference>
<dbReference type="SMART" id="SM00490">
    <property type="entry name" value="HELICc"/>
    <property type="match status" value="1"/>
</dbReference>
<dbReference type="SMART" id="SM00487">
    <property type="entry name" value="DEXDc"/>
    <property type="match status" value="1"/>
</dbReference>
<dbReference type="GO" id="GO:0051607">
    <property type="term" value="P:defense response to virus"/>
    <property type="evidence" value="ECO:0007669"/>
    <property type="project" value="UniProtKB-KW"/>
</dbReference>
<dbReference type="GO" id="GO:0003676">
    <property type="term" value="F:nucleic acid binding"/>
    <property type="evidence" value="ECO:0007669"/>
    <property type="project" value="InterPro"/>
</dbReference>
<keyword evidence="6" id="KW-0378">Hydrolase</keyword>
<dbReference type="GO" id="GO:0046872">
    <property type="term" value="F:metal ion binding"/>
    <property type="evidence" value="ECO:0007669"/>
    <property type="project" value="UniProtKB-KW"/>
</dbReference>
<dbReference type="PROSITE" id="PS51194">
    <property type="entry name" value="HELICASE_CTER"/>
    <property type="match status" value="1"/>
</dbReference>
<protein>
    <submittedName>
        <fullName evidence="14">CRISPR-associated helicase Cas3</fullName>
    </submittedName>
</protein>
<comment type="caution">
    <text evidence="14">The sequence shown here is derived from an EMBL/GenBank/DDBJ whole genome shotgun (WGS) entry which is preliminary data.</text>
</comment>
<organism evidence="14 15">
    <name type="scientific">Desulfofundulus thermobenzoicus</name>
    <dbReference type="NCBI Taxonomy" id="29376"/>
    <lineage>
        <taxon>Bacteria</taxon>
        <taxon>Bacillati</taxon>
        <taxon>Bacillota</taxon>
        <taxon>Clostridia</taxon>
        <taxon>Eubacteriales</taxon>
        <taxon>Peptococcaceae</taxon>
        <taxon>Desulfofundulus</taxon>
    </lineage>
</organism>
<feature type="domain" description="Helicase C-terminal" evidence="12">
    <location>
        <begin position="496"/>
        <end position="663"/>
    </location>
</feature>
<keyword evidence="8" id="KW-0067">ATP-binding</keyword>
<dbReference type="PROSITE" id="PS51643">
    <property type="entry name" value="HD_CAS3"/>
    <property type="match status" value="1"/>
</dbReference>
<dbReference type="InterPro" id="IPR006474">
    <property type="entry name" value="Helicase_Cas3_CRISPR-ass_core"/>
</dbReference>
<dbReference type="InterPro" id="IPR001650">
    <property type="entry name" value="Helicase_C-like"/>
</dbReference>
<dbReference type="PROSITE" id="PS51192">
    <property type="entry name" value="HELICASE_ATP_BIND_1"/>
    <property type="match status" value="1"/>
</dbReference>
<feature type="domain" description="Helicase ATP-binding" evidence="11">
    <location>
        <begin position="275"/>
        <end position="469"/>
    </location>
</feature>
<evidence type="ECO:0000313" key="14">
    <source>
        <dbReference type="EMBL" id="MQL50698.1"/>
    </source>
</evidence>
<dbReference type="SUPFAM" id="SSF109604">
    <property type="entry name" value="HD-domain/PDEase-like"/>
    <property type="match status" value="1"/>
</dbReference>
<dbReference type="InterPro" id="IPR050079">
    <property type="entry name" value="DEAD_box_RNA_helicase"/>
</dbReference>
<evidence type="ECO:0000256" key="10">
    <source>
        <dbReference type="ARBA" id="ARBA00038437"/>
    </source>
</evidence>
<dbReference type="GO" id="GO:0005829">
    <property type="term" value="C:cytosol"/>
    <property type="evidence" value="ECO:0007669"/>
    <property type="project" value="TreeGrafter"/>
</dbReference>
<dbReference type="Pfam" id="PF00270">
    <property type="entry name" value="DEAD"/>
    <property type="match status" value="1"/>
</dbReference>
<dbReference type="PANTHER" id="PTHR47959:SF16">
    <property type="entry name" value="CRISPR-ASSOCIATED NUCLEASE_HELICASE CAS3-RELATED"/>
    <property type="match status" value="1"/>
</dbReference>
<evidence type="ECO:0000256" key="6">
    <source>
        <dbReference type="ARBA" id="ARBA00022801"/>
    </source>
</evidence>
<keyword evidence="5" id="KW-0547">Nucleotide-binding</keyword>
<dbReference type="NCBIfam" id="TIGR01587">
    <property type="entry name" value="cas3_core"/>
    <property type="match status" value="1"/>
</dbReference>
<evidence type="ECO:0000256" key="9">
    <source>
        <dbReference type="ARBA" id="ARBA00023118"/>
    </source>
</evidence>
<gene>
    <name evidence="14" type="primary">cas3</name>
    <name evidence="14" type="ORF">GFC01_00050</name>
</gene>
<evidence type="ECO:0000256" key="3">
    <source>
        <dbReference type="ARBA" id="ARBA00022722"/>
    </source>
</evidence>
<evidence type="ECO:0000259" key="12">
    <source>
        <dbReference type="PROSITE" id="PS51194"/>
    </source>
</evidence>
<comment type="similarity">
    <text evidence="10">Belongs to the DEAD box helicase family.</text>
</comment>
<dbReference type="Pfam" id="PF22590">
    <property type="entry name" value="Cas3-like_C_2"/>
    <property type="match status" value="1"/>
</dbReference>
<evidence type="ECO:0000313" key="15">
    <source>
        <dbReference type="Proteomes" id="UP000441717"/>
    </source>
</evidence>
<dbReference type="PANTHER" id="PTHR47959">
    <property type="entry name" value="ATP-DEPENDENT RNA HELICASE RHLE-RELATED"/>
    <property type="match status" value="1"/>
</dbReference>
<proteinExistence type="inferred from homology"/>
<sequence>MREALCRCPEWLSDIWAKSPAPGETEGQSLCAHTWEVLARLRDLASLRPWLPELCGFPRLWNVLFWAAFFHDWGKAARGFQDMLKRKGKWPHRHEVLSLLFLEWILAAGEADEVAAVILSHHRDADELERLYPPGLSPEDDPLSEILNELEEATLQKLYRWLAEICPVWVKELGFDKLGVSYSLPISFNEAVAGKQSGPDTVRRLLSRYSRLVRGFREGTDPSRALAGILLRGLMLQADHAASAFTGVIAGLAGFRQKVLTGARLSLEKLYFHQKKAAEAPECAVLVAPTGSGKTEAALLWAARQAETRHGLPRLFYVLPYQASMNAMYDRLTEIFTGQVGLLHSRSLLALYRRFMEREENPAEAAGKARRERNLARLRFYPVSIFSPYQMLKGVYRLKGYEAILADYAGAAFIFDEIHAYEPGRLAMILETIGYLRKNFGSRFFIMSATLPRPVRLRVQEVLGDAQSIIASPDLFHAFSRHQINLLEGELLEKGSLEQIVSVYRKGGAVLVTCNTVKRAQEAYRCLKGKIPEERLVLLHGRFNGRDRLEKEGRIMEAVAVGKKQRNPAVVVATQVVEVSLNIDLDVLFTDPAPLEALVQRFGRVNRKRRVALAPVNVFVAPARGEGVYSSELVEKSLNILEKNANGRAVDESLVQTWLDEIYTGEVLNRWENGYEQVAGEFRRAFLDTLRPFDSDDALEEAFARLFDGVEVLPAVLWEEYRALREQRPLEASQLLVPISWGWWEKIRKAGLVRSRPGEWPPVVDVPYSPEMGLEPGKA</sequence>
<dbReference type="CDD" id="cd09641">
    <property type="entry name" value="Cas3''_I"/>
    <property type="match status" value="1"/>
</dbReference>
<name>A0A6N7IMY9_9FIRM</name>
<evidence type="ECO:0000256" key="8">
    <source>
        <dbReference type="ARBA" id="ARBA00022840"/>
    </source>
</evidence>